<keyword evidence="1" id="KW-1133">Transmembrane helix</keyword>
<protein>
    <submittedName>
        <fullName evidence="2">Uncharacterized protein</fullName>
    </submittedName>
</protein>
<accession>A0A6M0LJ44</accession>
<feature type="transmembrane region" description="Helical" evidence="1">
    <location>
        <begin position="137"/>
        <end position="157"/>
    </location>
</feature>
<reference evidence="2 3" key="1">
    <citation type="submission" date="2019-09" db="EMBL/GenBank/DDBJ databases">
        <authorList>
            <person name="Pidcock S.E."/>
            <person name="Huws S.A."/>
        </authorList>
    </citation>
    <scope>NUCLEOTIDE SEQUENCE [LARGE SCALE GENOMIC DNA]</scope>
    <source>
        <strain evidence="2 3">MZ8</strain>
    </source>
</reference>
<keyword evidence="1" id="KW-0472">Membrane</keyword>
<reference evidence="2 3" key="2">
    <citation type="submission" date="2020-03" db="EMBL/GenBank/DDBJ databases">
        <title>Investigating the evolutionary divergence of the Butyrivibrio group.</title>
        <authorList>
            <person name="Skvortsov T."/>
            <person name="Santos F.G."/>
            <person name="Ting K.S."/>
            <person name="Creevey C.J."/>
        </authorList>
    </citation>
    <scope>NUCLEOTIDE SEQUENCE [LARGE SCALE GENOMIC DNA]</scope>
    <source>
        <strain evidence="2 3">MZ8</strain>
    </source>
</reference>
<comment type="caution">
    <text evidence="2">The sequence shown here is derived from an EMBL/GenBank/DDBJ whole genome shotgun (WGS) entry which is preliminary data.</text>
</comment>
<feature type="transmembrane region" description="Helical" evidence="1">
    <location>
        <begin position="39"/>
        <end position="56"/>
    </location>
</feature>
<dbReference type="RefSeq" id="WP_090488233.1">
    <property type="nucleotide sequence ID" value="NZ_VTVE01000002.1"/>
</dbReference>
<name>A0A6M0LJ44_PSEXY</name>
<dbReference type="AlphaFoldDB" id="A0A6M0LJ44"/>
<evidence type="ECO:0000313" key="3">
    <source>
        <dbReference type="Proteomes" id="UP000473091"/>
    </source>
</evidence>
<dbReference type="Proteomes" id="UP000473091">
    <property type="component" value="Unassembled WGS sequence"/>
</dbReference>
<proteinExistence type="predicted"/>
<evidence type="ECO:0000256" key="1">
    <source>
        <dbReference type="SAM" id="Phobius"/>
    </source>
</evidence>
<keyword evidence="1" id="KW-0812">Transmembrane</keyword>
<organism evidence="2 3">
    <name type="scientific">Pseudobutyrivibrio xylanivorans</name>
    <dbReference type="NCBI Taxonomy" id="185007"/>
    <lineage>
        <taxon>Bacteria</taxon>
        <taxon>Bacillati</taxon>
        <taxon>Bacillota</taxon>
        <taxon>Clostridia</taxon>
        <taxon>Lachnospirales</taxon>
        <taxon>Lachnospiraceae</taxon>
        <taxon>Pseudobutyrivibrio</taxon>
    </lineage>
</organism>
<evidence type="ECO:0000313" key="2">
    <source>
        <dbReference type="EMBL" id="NEX01983.1"/>
    </source>
</evidence>
<sequence>MNIRKENSLKLMVYLLLIVVLEILSYSEAKVIQKQYGMPIFAPVINIILVPYLTFIMGREIGGISGIRNEILKSKNVFGLLLKCFQILFLIVAIYIVLISSGRIINSITGRMIIPSEYLNNCGELYVRLYDYTKSELNTILILIFILAGYMVSIKGFNNFD</sequence>
<dbReference type="EMBL" id="VTVE01000002">
    <property type="protein sequence ID" value="NEX01983.1"/>
    <property type="molecule type" value="Genomic_DNA"/>
</dbReference>
<gene>
    <name evidence="2" type="ORF">F0Q01_08815</name>
</gene>
<feature type="transmembrane region" description="Helical" evidence="1">
    <location>
        <begin position="77"/>
        <end position="98"/>
    </location>
</feature>